<sequence>MDSNSKFPLSASLSPLPPLLPIRAPLTLHDYSDFDSYSYFEGEGSSPSPSEEDEGSPPPPTLRVMPVAHLSTLRSVAPYNMYFNRDKTEIDGATHTINSFTPLVRQKVVSGGAVATKTTLSQTCYANTKKQQGTWKRSKGKNRGGGVCEN</sequence>
<reference evidence="2 3" key="1">
    <citation type="submission" date="2024-01" db="EMBL/GenBank/DDBJ databases">
        <title>The genomes of 5 underutilized Papilionoideae crops provide insights into root nodulation and disease resistanc.</title>
        <authorList>
            <person name="Yuan L."/>
        </authorList>
    </citation>
    <scope>NUCLEOTIDE SEQUENCE [LARGE SCALE GENOMIC DNA]</scope>
    <source>
        <strain evidence="2">ZHUSHIDOU_FW_LH</strain>
        <tissue evidence="2">Leaf</tissue>
    </source>
</reference>
<feature type="region of interest" description="Disordered" evidence="1">
    <location>
        <begin position="39"/>
        <end position="63"/>
    </location>
</feature>
<feature type="region of interest" description="Disordered" evidence="1">
    <location>
        <begin position="129"/>
        <end position="150"/>
    </location>
</feature>
<dbReference type="EMBL" id="JAYWIO010000006">
    <property type="protein sequence ID" value="KAK7256862.1"/>
    <property type="molecule type" value="Genomic_DNA"/>
</dbReference>
<organism evidence="2 3">
    <name type="scientific">Crotalaria pallida</name>
    <name type="common">Smooth rattlebox</name>
    <name type="synonym">Crotalaria striata</name>
    <dbReference type="NCBI Taxonomy" id="3830"/>
    <lineage>
        <taxon>Eukaryota</taxon>
        <taxon>Viridiplantae</taxon>
        <taxon>Streptophyta</taxon>
        <taxon>Embryophyta</taxon>
        <taxon>Tracheophyta</taxon>
        <taxon>Spermatophyta</taxon>
        <taxon>Magnoliopsida</taxon>
        <taxon>eudicotyledons</taxon>
        <taxon>Gunneridae</taxon>
        <taxon>Pentapetalae</taxon>
        <taxon>rosids</taxon>
        <taxon>fabids</taxon>
        <taxon>Fabales</taxon>
        <taxon>Fabaceae</taxon>
        <taxon>Papilionoideae</taxon>
        <taxon>50 kb inversion clade</taxon>
        <taxon>genistoids sensu lato</taxon>
        <taxon>core genistoids</taxon>
        <taxon>Crotalarieae</taxon>
        <taxon>Crotalaria</taxon>
    </lineage>
</organism>
<gene>
    <name evidence="2" type="ORF">RIF29_30405</name>
</gene>
<evidence type="ECO:0000313" key="2">
    <source>
        <dbReference type="EMBL" id="KAK7256862.1"/>
    </source>
</evidence>
<evidence type="ECO:0000313" key="3">
    <source>
        <dbReference type="Proteomes" id="UP001372338"/>
    </source>
</evidence>
<proteinExistence type="predicted"/>
<protein>
    <submittedName>
        <fullName evidence="2">Uncharacterized protein</fullName>
    </submittedName>
</protein>
<name>A0AAN9EG60_CROPI</name>
<comment type="caution">
    <text evidence="2">The sequence shown here is derived from an EMBL/GenBank/DDBJ whole genome shotgun (WGS) entry which is preliminary data.</text>
</comment>
<dbReference type="AlphaFoldDB" id="A0AAN9EG60"/>
<dbReference type="Proteomes" id="UP001372338">
    <property type="component" value="Unassembled WGS sequence"/>
</dbReference>
<accession>A0AAN9EG60</accession>
<evidence type="ECO:0000256" key="1">
    <source>
        <dbReference type="SAM" id="MobiDB-lite"/>
    </source>
</evidence>
<keyword evidence="3" id="KW-1185">Reference proteome</keyword>